<evidence type="ECO:0000256" key="3">
    <source>
        <dbReference type="RuleBase" id="RU000363"/>
    </source>
</evidence>
<dbReference type="PANTHER" id="PTHR43976:SF16">
    <property type="entry name" value="SHORT-CHAIN DEHYDROGENASE_REDUCTASE FAMILY PROTEIN"/>
    <property type="match status" value="1"/>
</dbReference>
<dbReference type="CDD" id="cd05374">
    <property type="entry name" value="17beta-HSD-like_SDR_c"/>
    <property type="match status" value="1"/>
</dbReference>
<dbReference type="RefSeq" id="WP_215883781.1">
    <property type="nucleotide sequence ID" value="NZ_JAAOMP010000093.1"/>
</dbReference>
<dbReference type="Pfam" id="PF00106">
    <property type="entry name" value="adh_short"/>
    <property type="match status" value="1"/>
</dbReference>
<evidence type="ECO:0000256" key="1">
    <source>
        <dbReference type="ARBA" id="ARBA00006484"/>
    </source>
</evidence>
<dbReference type="EMBL" id="JAAOMP010000093">
    <property type="protein sequence ID" value="MBU2760139.1"/>
    <property type="molecule type" value="Genomic_DNA"/>
</dbReference>
<organism evidence="5 6">
    <name type="scientific">Acidithiobacillus sulfurivorans</name>
    <dbReference type="NCBI Taxonomy" id="1958756"/>
    <lineage>
        <taxon>Bacteria</taxon>
        <taxon>Pseudomonadati</taxon>
        <taxon>Pseudomonadota</taxon>
        <taxon>Acidithiobacillia</taxon>
        <taxon>Acidithiobacillales</taxon>
        <taxon>Acidithiobacillaceae</taxon>
        <taxon>Acidithiobacillus</taxon>
    </lineage>
</organism>
<dbReference type="SUPFAM" id="SSF51735">
    <property type="entry name" value="NAD(P)-binding Rossmann-fold domains"/>
    <property type="match status" value="1"/>
</dbReference>
<comment type="similarity">
    <text evidence="1 3">Belongs to the short-chain dehydrogenases/reductases (SDR) family.</text>
</comment>
<keyword evidence="6" id="KW-1185">Reference proteome</keyword>
<keyword evidence="2" id="KW-0560">Oxidoreductase</keyword>
<dbReference type="PROSITE" id="PS00061">
    <property type="entry name" value="ADH_SHORT"/>
    <property type="match status" value="1"/>
</dbReference>
<dbReference type="Gene3D" id="3.40.50.720">
    <property type="entry name" value="NAD(P)-binding Rossmann-like Domain"/>
    <property type="match status" value="1"/>
</dbReference>
<feature type="region of interest" description="Disordered" evidence="4">
    <location>
        <begin position="200"/>
        <end position="221"/>
    </location>
</feature>
<dbReference type="PRINTS" id="PR00081">
    <property type="entry name" value="GDHRDH"/>
</dbReference>
<dbReference type="Proteomes" id="UP000755654">
    <property type="component" value="Unassembled WGS sequence"/>
</dbReference>
<evidence type="ECO:0000313" key="5">
    <source>
        <dbReference type="EMBL" id="MBU2760139.1"/>
    </source>
</evidence>
<dbReference type="PRINTS" id="PR00080">
    <property type="entry name" value="SDRFAMILY"/>
</dbReference>
<dbReference type="InterPro" id="IPR002347">
    <property type="entry name" value="SDR_fam"/>
</dbReference>
<name>A0ABS5ZY72_9PROT</name>
<comment type="caution">
    <text evidence="5">The sequence shown here is derived from an EMBL/GenBank/DDBJ whole genome shotgun (WGS) entry which is preliminary data.</text>
</comment>
<reference evidence="5 6" key="1">
    <citation type="journal article" date="2021" name="ISME J.">
        <title>Genomic evolution of the class Acidithiobacillia: deep-branching Proteobacteria living in extreme acidic conditions.</title>
        <authorList>
            <person name="Moya-Beltran A."/>
            <person name="Beard S."/>
            <person name="Rojas-Villalobos C."/>
            <person name="Issotta F."/>
            <person name="Gallardo Y."/>
            <person name="Ulloa R."/>
            <person name="Giaveno A."/>
            <person name="Degli Esposti M."/>
            <person name="Johnson D.B."/>
            <person name="Quatrini R."/>
        </authorList>
    </citation>
    <scope>NUCLEOTIDE SEQUENCE [LARGE SCALE GENOMIC DNA]</scope>
    <source>
        <strain evidence="5 6">RW2</strain>
    </source>
</reference>
<sequence length="240" mass="25638">MATWFITGCSSGLGRQLAITALAAGFNVVVTARNPATLQDVAASYPKNALVASLDVTNEMMIKKVVKQAEQRFGAIDVLINNAGYGYRAAVEEGDSNQVANLFATNFFGAVSMIKAVLPGMRARHCGTIVNITSIGARLAMPGSAYYSATKFALEGLSDALRKEVDPLGIRVLIVEPGAFRTDFAGRSLVGSKTMISDYDETVGPRRKTQDKTDGTQPGDPARAAKVLLSYSQIWCMSIF</sequence>
<proteinExistence type="inferred from homology"/>
<accession>A0ABS5ZY72</accession>
<dbReference type="InterPro" id="IPR036291">
    <property type="entry name" value="NAD(P)-bd_dom_sf"/>
</dbReference>
<dbReference type="PANTHER" id="PTHR43976">
    <property type="entry name" value="SHORT CHAIN DEHYDROGENASE"/>
    <property type="match status" value="1"/>
</dbReference>
<dbReference type="InterPro" id="IPR051911">
    <property type="entry name" value="SDR_oxidoreductase"/>
</dbReference>
<evidence type="ECO:0000313" key="6">
    <source>
        <dbReference type="Proteomes" id="UP000755654"/>
    </source>
</evidence>
<protein>
    <submittedName>
        <fullName evidence="5">SDR family NAD(P)-dependent oxidoreductase</fullName>
    </submittedName>
</protein>
<dbReference type="InterPro" id="IPR020904">
    <property type="entry name" value="Sc_DH/Rdtase_CS"/>
</dbReference>
<evidence type="ECO:0000256" key="2">
    <source>
        <dbReference type="ARBA" id="ARBA00023002"/>
    </source>
</evidence>
<dbReference type="NCBIfam" id="NF004824">
    <property type="entry name" value="PRK06180.1"/>
    <property type="match status" value="1"/>
</dbReference>
<evidence type="ECO:0000256" key="4">
    <source>
        <dbReference type="SAM" id="MobiDB-lite"/>
    </source>
</evidence>
<gene>
    <name evidence="5" type="ORF">HAP95_08235</name>
</gene>